<keyword evidence="2" id="KW-1185">Reference proteome</keyword>
<dbReference type="RefSeq" id="WP_197011628.1">
    <property type="nucleotide sequence ID" value="NZ_BAABES010000026.1"/>
</dbReference>
<protein>
    <submittedName>
        <fullName evidence="1">Uncharacterized protein</fullName>
    </submittedName>
</protein>
<evidence type="ECO:0000313" key="1">
    <source>
        <dbReference type="EMBL" id="MBG6088969.1"/>
    </source>
</evidence>
<accession>A0A931GQV3</accession>
<gene>
    <name evidence="1" type="ORF">IW256_003082</name>
</gene>
<dbReference type="AlphaFoldDB" id="A0A931GQV3"/>
<sequence length="258" mass="28429">MSTDTDRRSDLGFRELAAMLGLASWQMRLAREHGLIPEPDGHGRWSAGAAGRCLEGRPTIIERFGEEPPVGARKAAERLALRLGLDVERADIEVLVARGDLTMVGRYQRHPVYLLRDVDDLDPRRVTEVVHARKGPLTDTVDPGGAALALGWPKEVFTRIADERALAADTLGRYALADIRALAADEALTARVRMEKRRRALTRARRNEQRHEGVLRGWILRCTAYLDGTADDPPEPLAAARALRAVMAARSAVALHAT</sequence>
<name>A0A931GQV3_9ACTN</name>
<evidence type="ECO:0000313" key="2">
    <source>
        <dbReference type="Proteomes" id="UP000614047"/>
    </source>
</evidence>
<dbReference type="EMBL" id="JADOUA010000001">
    <property type="protein sequence ID" value="MBG6088969.1"/>
    <property type="molecule type" value="Genomic_DNA"/>
</dbReference>
<reference evidence="1" key="1">
    <citation type="submission" date="2020-11" db="EMBL/GenBank/DDBJ databases">
        <title>Sequencing the genomes of 1000 actinobacteria strains.</title>
        <authorList>
            <person name="Klenk H.-P."/>
        </authorList>
    </citation>
    <scope>NUCLEOTIDE SEQUENCE</scope>
    <source>
        <strain evidence="1">DSM 43175</strain>
    </source>
</reference>
<organism evidence="1 2">
    <name type="scientific">Actinomadura viridis</name>
    <dbReference type="NCBI Taxonomy" id="58110"/>
    <lineage>
        <taxon>Bacteria</taxon>
        <taxon>Bacillati</taxon>
        <taxon>Actinomycetota</taxon>
        <taxon>Actinomycetes</taxon>
        <taxon>Streptosporangiales</taxon>
        <taxon>Thermomonosporaceae</taxon>
        <taxon>Actinomadura</taxon>
    </lineage>
</organism>
<comment type="caution">
    <text evidence="1">The sequence shown here is derived from an EMBL/GenBank/DDBJ whole genome shotgun (WGS) entry which is preliminary data.</text>
</comment>
<dbReference type="Proteomes" id="UP000614047">
    <property type="component" value="Unassembled WGS sequence"/>
</dbReference>
<proteinExistence type="predicted"/>